<evidence type="ECO:0000313" key="8">
    <source>
        <dbReference type="Proteomes" id="UP001521181"/>
    </source>
</evidence>
<evidence type="ECO:0000256" key="3">
    <source>
        <dbReference type="ARBA" id="ARBA00022989"/>
    </source>
</evidence>
<evidence type="ECO:0000256" key="2">
    <source>
        <dbReference type="ARBA" id="ARBA00022692"/>
    </source>
</evidence>
<protein>
    <submittedName>
        <fullName evidence="7">NnrU family protein</fullName>
    </submittedName>
</protein>
<dbReference type="Proteomes" id="UP001521181">
    <property type="component" value="Unassembled WGS sequence"/>
</dbReference>
<dbReference type="Pfam" id="PF07298">
    <property type="entry name" value="NnrU"/>
    <property type="match status" value="1"/>
</dbReference>
<keyword evidence="3 5" id="KW-1133">Transmembrane helix</keyword>
<evidence type="ECO:0000259" key="6">
    <source>
        <dbReference type="Pfam" id="PF07298"/>
    </source>
</evidence>
<keyword evidence="2 5" id="KW-0812">Transmembrane</keyword>
<feature type="domain" description="NnrU" evidence="6">
    <location>
        <begin position="3"/>
        <end position="176"/>
    </location>
</feature>
<proteinExistence type="predicted"/>
<reference evidence="7 8" key="1">
    <citation type="submission" date="2021-12" db="EMBL/GenBank/DDBJ databases">
        <title>Sinirhodobacter sp. WL0062 is a bacterium isolated from seawater.</title>
        <authorList>
            <person name="Wang L."/>
            <person name="He W."/>
            <person name="Zhang D.-F."/>
        </authorList>
    </citation>
    <scope>NUCLEOTIDE SEQUENCE [LARGE SCALE GENOMIC DNA]</scope>
    <source>
        <strain evidence="7 8">WL0062</strain>
    </source>
</reference>
<comment type="subcellular location">
    <subcellularLocation>
        <location evidence="1">Membrane</location>
        <topology evidence="1">Multi-pass membrane protein</topology>
    </subcellularLocation>
</comment>
<dbReference type="RefSeq" id="WP_233676934.1">
    <property type="nucleotide sequence ID" value="NZ_JAJUOS010000007.1"/>
</dbReference>
<name>A0ABS8YW99_9RHOB</name>
<evidence type="ECO:0000256" key="5">
    <source>
        <dbReference type="SAM" id="Phobius"/>
    </source>
</evidence>
<dbReference type="EMBL" id="JAJUOS010000007">
    <property type="protein sequence ID" value="MCE5973963.1"/>
    <property type="molecule type" value="Genomic_DNA"/>
</dbReference>
<evidence type="ECO:0000256" key="4">
    <source>
        <dbReference type="ARBA" id="ARBA00023136"/>
    </source>
</evidence>
<evidence type="ECO:0000313" key="7">
    <source>
        <dbReference type="EMBL" id="MCE5973963.1"/>
    </source>
</evidence>
<sequence>MAILILGVLLWALPHLAKRIVPGFHRNLKGAERPMVAGLVLVGVLLMVVGYRSADGAFFWGRTAPLVGINNLLMLASIYLFAAAGMQTAVARKMRHPMLSAMILWAVAHLLVNGDVPSFVLFGGLGLWAVLEMVLINRAKPGWIPPKPVPAKKEAMAAVGALVVYGAIAGVHYALGYPAFG</sequence>
<feature type="transmembrane region" description="Helical" evidence="5">
    <location>
        <begin position="63"/>
        <end position="82"/>
    </location>
</feature>
<keyword evidence="8" id="KW-1185">Reference proteome</keyword>
<gene>
    <name evidence="7" type="ORF">LZA78_10755</name>
</gene>
<evidence type="ECO:0000256" key="1">
    <source>
        <dbReference type="ARBA" id="ARBA00004141"/>
    </source>
</evidence>
<feature type="transmembrane region" description="Helical" evidence="5">
    <location>
        <begin position="35"/>
        <end position="51"/>
    </location>
</feature>
<comment type="caution">
    <text evidence="7">The sequence shown here is derived from an EMBL/GenBank/DDBJ whole genome shotgun (WGS) entry which is preliminary data.</text>
</comment>
<organism evidence="7 8">
    <name type="scientific">Rhodobacter flavimaris</name>
    <dbReference type="NCBI Taxonomy" id="2907145"/>
    <lineage>
        <taxon>Bacteria</taxon>
        <taxon>Pseudomonadati</taxon>
        <taxon>Pseudomonadota</taxon>
        <taxon>Alphaproteobacteria</taxon>
        <taxon>Rhodobacterales</taxon>
        <taxon>Rhodobacter group</taxon>
        <taxon>Rhodobacter</taxon>
    </lineage>
</organism>
<feature type="transmembrane region" description="Helical" evidence="5">
    <location>
        <begin position="156"/>
        <end position="175"/>
    </location>
</feature>
<keyword evidence="4 5" id="KW-0472">Membrane</keyword>
<accession>A0ABS8YW99</accession>
<dbReference type="InterPro" id="IPR009915">
    <property type="entry name" value="NnrU_dom"/>
</dbReference>